<proteinExistence type="inferred from homology"/>
<feature type="transmembrane region" description="Helical" evidence="7">
    <location>
        <begin position="20"/>
        <end position="38"/>
    </location>
</feature>
<dbReference type="AlphaFoldDB" id="A0A7J5BAC3"/>
<evidence type="ECO:0000313" key="10">
    <source>
        <dbReference type="Proteomes" id="UP000433493"/>
    </source>
</evidence>
<comment type="similarity">
    <text evidence="2">Belongs to the EamA transporter family.</text>
</comment>
<keyword evidence="5 7" id="KW-1133">Transmembrane helix</keyword>
<feature type="transmembrane region" description="Helical" evidence="7">
    <location>
        <begin position="50"/>
        <end position="74"/>
    </location>
</feature>
<keyword evidence="4 7" id="KW-0812">Transmembrane</keyword>
<dbReference type="PANTHER" id="PTHR42920">
    <property type="entry name" value="OS03G0707200 PROTEIN-RELATED"/>
    <property type="match status" value="1"/>
</dbReference>
<dbReference type="Gene3D" id="1.10.3730.20">
    <property type="match status" value="1"/>
</dbReference>
<keyword evidence="3" id="KW-1003">Cell membrane</keyword>
<sequence>MPSPAAASGCVCRVLPRHSQVGLALLAAAAWAAYILLNRSLGRQLPGLQGTAAASVLTAAAWTPIAAVWFVFHLPTAESILLAVACGVLSSVIPYAADLLSLRRVPASVFSTLTSVNPVWAALAGWILLQQALQLYEWVGIGLIVLSDALVSASGLRPTTMKPQWRPRQDSNL</sequence>
<gene>
    <name evidence="9" type="ORF">F8O05_09675</name>
</gene>
<evidence type="ECO:0000256" key="6">
    <source>
        <dbReference type="ARBA" id="ARBA00023136"/>
    </source>
</evidence>
<comment type="caution">
    <text evidence="9">The sequence shown here is derived from an EMBL/GenBank/DDBJ whole genome shotgun (WGS) entry which is preliminary data.</text>
</comment>
<dbReference type="EMBL" id="WBKB01000005">
    <property type="protein sequence ID" value="KAB1642717.1"/>
    <property type="molecule type" value="Genomic_DNA"/>
</dbReference>
<evidence type="ECO:0000256" key="5">
    <source>
        <dbReference type="ARBA" id="ARBA00022989"/>
    </source>
</evidence>
<feature type="transmembrane region" description="Helical" evidence="7">
    <location>
        <begin position="80"/>
        <end position="97"/>
    </location>
</feature>
<name>A0A7J5BAC3_9MICO</name>
<evidence type="ECO:0000256" key="1">
    <source>
        <dbReference type="ARBA" id="ARBA00004651"/>
    </source>
</evidence>
<dbReference type="InterPro" id="IPR051258">
    <property type="entry name" value="Diverse_Substrate_Transporter"/>
</dbReference>
<dbReference type="OrthoDB" id="9815120at2"/>
<evidence type="ECO:0000256" key="4">
    <source>
        <dbReference type="ARBA" id="ARBA00022692"/>
    </source>
</evidence>
<evidence type="ECO:0000259" key="8">
    <source>
        <dbReference type="Pfam" id="PF00892"/>
    </source>
</evidence>
<accession>A0A7J5BAC3</accession>
<feature type="transmembrane region" description="Helical" evidence="7">
    <location>
        <begin position="109"/>
        <end position="129"/>
    </location>
</feature>
<protein>
    <submittedName>
        <fullName evidence="9">EamA family transporter</fullName>
    </submittedName>
</protein>
<dbReference type="InterPro" id="IPR037185">
    <property type="entry name" value="EmrE-like"/>
</dbReference>
<keyword evidence="10" id="KW-1185">Reference proteome</keyword>
<dbReference type="SUPFAM" id="SSF103481">
    <property type="entry name" value="Multidrug resistance efflux transporter EmrE"/>
    <property type="match status" value="1"/>
</dbReference>
<dbReference type="PANTHER" id="PTHR42920:SF5">
    <property type="entry name" value="EAMA DOMAIN-CONTAINING PROTEIN"/>
    <property type="match status" value="1"/>
</dbReference>
<dbReference type="Pfam" id="PF00892">
    <property type="entry name" value="EamA"/>
    <property type="match status" value="1"/>
</dbReference>
<feature type="domain" description="EamA" evidence="8">
    <location>
        <begin position="22"/>
        <end position="152"/>
    </location>
</feature>
<reference evidence="9 10" key="1">
    <citation type="submission" date="2019-09" db="EMBL/GenBank/DDBJ databases">
        <title>Phylogeny of genus Pseudoclavibacter and closely related genus.</title>
        <authorList>
            <person name="Li Y."/>
        </authorList>
    </citation>
    <scope>NUCLEOTIDE SEQUENCE [LARGE SCALE GENOMIC DNA]</scope>
    <source>
        <strain evidence="9 10">KCTC 13959</strain>
    </source>
</reference>
<dbReference type="GO" id="GO:0005886">
    <property type="term" value="C:plasma membrane"/>
    <property type="evidence" value="ECO:0007669"/>
    <property type="project" value="UniProtKB-SubCell"/>
</dbReference>
<evidence type="ECO:0000256" key="3">
    <source>
        <dbReference type="ARBA" id="ARBA00022475"/>
    </source>
</evidence>
<comment type="subcellular location">
    <subcellularLocation>
        <location evidence="1">Cell membrane</location>
        <topology evidence="1">Multi-pass membrane protein</topology>
    </subcellularLocation>
</comment>
<evidence type="ECO:0000256" key="7">
    <source>
        <dbReference type="SAM" id="Phobius"/>
    </source>
</evidence>
<evidence type="ECO:0000256" key="2">
    <source>
        <dbReference type="ARBA" id="ARBA00007362"/>
    </source>
</evidence>
<dbReference type="Proteomes" id="UP000433493">
    <property type="component" value="Unassembled WGS sequence"/>
</dbReference>
<evidence type="ECO:0000313" key="9">
    <source>
        <dbReference type="EMBL" id="KAB1642717.1"/>
    </source>
</evidence>
<dbReference type="InterPro" id="IPR000620">
    <property type="entry name" value="EamA_dom"/>
</dbReference>
<keyword evidence="6 7" id="KW-0472">Membrane</keyword>
<organism evidence="9 10">
    <name type="scientific">Gulosibacter chungangensis</name>
    <dbReference type="NCBI Taxonomy" id="979746"/>
    <lineage>
        <taxon>Bacteria</taxon>
        <taxon>Bacillati</taxon>
        <taxon>Actinomycetota</taxon>
        <taxon>Actinomycetes</taxon>
        <taxon>Micrococcales</taxon>
        <taxon>Microbacteriaceae</taxon>
        <taxon>Gulosibacter</taxon>
    </lineage>
</organism>
<feature type="transmembrane region" description="Helical" evidence="7">
    <location>
        <begin position="135"/>
        <end position="156"/>
    </location>
</feature>